<dbReference type="Gene3D" id="3.30.70.270">
    <property type="match status" value="1"/>
</dbReference>
<dbReference type="PROSITE" id="PS50878">
    <property type="entry name" value="RT_POL"/>
    <property type="match status" value="1"/>
</dbReference>
<dbReference type="PANTHER" id="PTHR34047:SF7">
    <property type="entry name" value="RNA-DIRECTED DNA POLYMERASE"/>
    <property type="match status" value="1"/>
</dbReference>
<dbReference type="GO" id="GO:0046872">
    <property type="term" value="F:metal ion binding"/>
    <property type="evidence" value="ECO:0007669"/>
    <property type="project" value="UniProtKB-KW"/>
</dbReference>
<dbReference type="EC" id="2.7.7.49" evidence="1"/>
<dbReference type="STRING" id="1622118.Lupro_02555"/>
<dbReference type="InterPro" id="IPR000123">
    <property type="entry name" value="Reverse_transcriptase_msDNA"/>
</dbReference>
<dbReference type="AlphaFoldDB" id="A0A0X8G537"/>
<dbReference type="InterPro" id="IPR051083">
    <property type="entry name" value="GrpII_Intron_Splice-Mob/Def"/>
</dbReference>
<sequence>MKNQKLTLNQIKRNDVLIKKCKTSKQIASLLNCSAKELTLHSFEPIYYHFKVPKKRKGAFRYIEAPSQEIKHLQRKLNYYLQSVYYLNQSKASYGYIIKAIGQKNTKNIYTNALQHLGSTYMLNADFKDFFHQIALNDVVQIFKSKLFNFNKNTAYTLAKICTYKGRLPMGAPTSPALSNLYSIALDHDLSTWATLNKLIFTRFVDDLSFSSKNNLLNQTHFKQINNIALKYHLNFNPNKTKYFSKTDKKIVTGLVLNNTVDIDKSYYNELDKDINRLQKVIEVHHITGKTQGLAFLKEFKQQIMGKINFISTIEGKNSKQYLTYLNSFHNALEVNNELVNRWTKFSNYI</sequence>
<keyword evidence="3" id="KW-0548">Nucleotidyltransferase</keyword>
<evidence type="ECO:0000256" key="7">
    <source>
        <dbReference type="ARBA" id="ARBA00023118"/>
    </source>
</evidence>
<evidence type="ECO:0000256" key="5">
    <source>
        <dbReference type="ARBA" id="ARBA00022842"/>
    </source>
</evidence>
<evidence type="ECO:0000256" key="9">
    <source>
        <dbReference type="ARBA" id="ARBA00048173"/>
    </source>
</evidence>
<dbReference type="Gene3D" id="3.10.10.10">
    <property type="entry name" value="HIV Type 1 Reverse Transcriptase, subunit A, domain 1"/>
    <property type="match status" value="1"/>
</dbReference>
<evidence type="ECO:0000256" key="6">
    <source>
        <dbReference type="ARBA" id="ARBA00022918"/>
    </source>
</evidence>
<dbReference type="OrthoDB" id="9780724at2"/>
<dbReference type="Proteomes" id="UP000059672">
    <property type="component" value="Chromosome"/>
</dbReference>
<dbReference type="InterPro" id="IPR043502">
    <property type="entry name" value="DNA/RNA_pol_sf"/>
</dbReference>
<name>A0A0X8G537_9FLAO</name>
<evidence type="ECO:0000313" key="12">
    <source>
        <dbReference type="Proteomes" id="UP000059672"/>
    </source>
</evidence>
<comment type="similarity">
    <text evidence="8">Belongs to the bacterial reverse transcriptase family.</text>
</comment>
<dbReference type="RefSeq" id="WP_068206016.1">
    <property type="nucleotide sequence ID" value="NZ_CP013355.1"/>
</dbReference>
<protein>
    <recommendedName>
        <fullName evidence="1">RNA-directed DNA polymerase</fullName>
        <ecNumber evidence="1">2.7.7.49</ecNumber>
    </recommendedName>
</protein>
<evidence type="ECO:0000259" key="10">
    <source>
        <dbReference type="PROSITE" id="PS50878"/>
    </source>
</evidence>
<keyword evidence="5" id="KW-0460">Magnesium</keyword>
<dbReference type="PATRIC" id="fig|1622118.3.peg.525"/>
<reference evidence="11 12" key="2">
    <citation type="journal article" date="2016" name="Int. J. Syst. Evol. Microbiol.">
        <title>Lutibacter profundi sp. nov., isolated from a deep-sea hydrothermal system on the Arctic Mid-Ocean Ridge and emended description of the genus Lutibacter.</title>
        <authorList>
            <person name="Le Moine Bauer S."/>
            <person name="Roalkvam I."/>
            <person name="Steen I.H."/>
            <person name="Dahle H."/>
        </authorList>
    </citation>
    <scope>NUCLEOTIDE SEQUENCE [LARGE SCALE GENOMIC DNA]</scope>
    <source>
        <strain evidence="11 12">LP1</strain>
    </source>
</reference>
<dbReference type="SUPFAM" id="SSF56672">
    <property type="entry name" value="DNA/RNA polymerases"/>
    <property type="match status" value="1"/>
</dbReference>
<proteinExistence type="inferred from homology"/>
<dbReference type="InterPro" id="IPR000477">
    <property type="entry name" value="RT_dom"/>
</dbReference>
<evidence type="ECO:0000256" key="3">
    <source>
        <dbReference type="ARBA" id="ARBA00022695"/>
    </source>
</evidence>
<dbReference type="EMBL" id="CP013355">
    <property type="protein sequence ID" value="AMC10200.1"/>
    <property type="molecule type" value="Genomic_DNA"/>
</dbReference>
<evidence type="ECO:0000256" key="2">
    <source>
        <dbReference type="ARBA" id="ARBA00022679"/>
    </source>
</evidence>
<keyword evidence="4" id="KW-0479">Metal-binding</keyword>
<keyword evidence="2" id="KW-0808">Transferase</keyword>
<keyword evidence="12" id="KW-1185">Reference proteome</keyword>
<accession>A0A0X8G537</accession>
<keyword evidence="7" id="KW-0051">Antiviral defense</keyword>
<evidence type="ECO:0000256" key="4">
    <source>
        <dbReference type="ARBA" id="ARBA00022723"/>
    </source>
</evidence>
<evidence type="ECO:0000256" key="8">
    <source>
        <dbReference type="ARBA" id="ARBA00034120"/>
    </source>
</evidence>
<dbReference type="GO" id="GO:0003964">
    <property type="term" value="F:RNA-directed DNA polymerase activity"/>
    <property type="evidence" value="ECO:0007669"/>
    <property type="project" value="UniProtKB-KW"/>
</dbReference>
<feature type="domain" description="Reverse transcriptase" evidence="10">
    <location>
        <begin position="34"/>
        <end position="257"/>
    </location>
</feature>
<dbReference type="CDD" id="cd03487">
    <property type="entry name" value="RT_Bac_retron_II"/>
    <property type="match status" value="1"/>
</dbReference>
<comment type="catalytic activity">
    <reaction evidence="9">
        <text>DNA(n) + a 2'-deoxyribonucleoside 5'-triphosphate = DNA(n+1) + diphosphate</text>
        <dbReference type="Rhea" id="RHEA:22508"/>
        <dbReference type="Rhea" id="RHEA-COMP:17339"/>
        <dbReference type="Rhea" id="RHEA-COMP:17340"/>
        <dbReference type="ChEBI" id="CHEBI:33019"/>
        <dbReference type="ChEBI" id="CHEBI:61560"/>
        <dbReference type="ChEBI" id="CHEBI:173112"/>
        <dbReference type="EC" id="2.7.7.49"/>
    </reaction>
</comment>
<evidence type="ECO:0000256" key="1">
    <source>
        <dbReference type="ARBA" id="ARBA00012493"/>
    </source>
</evidence>
<dbReference type="KEGG" id="lut:Lupro_02555"/>
<dbReference type="PANTHER" id="PTHR34047">
    <property type="entry name" value="NUCLEAR INTRON MATURASE 1, MITOCHONDRIAL-RELATED"/>
    <property type="match status" value="1"/>
</dbReference>
<keyword evidence="6" id="KW-0695">RNA-directed DNA polymerase</keyword>
<dbReference type="PRINTS" id="PR00866">
    <property type="entry name" value="RNADNAPOLMS"/>
</dbReference>
<reference evidence="12" key="1">
    <citation type="submission" date="2015-12" db="EMBL/GenBank/DDBJ databases">
        <title>Complete genome sequence of Lutibacter profundus strain LP1.</title>
        <authorList>
            <person name="Wissuwa J."/>
            <person name="Le Moine Bauer S."/>
            <person name="Stokke R."/>
            <person name="Dahle H."/>
            <person name="Steen I.H."/>
        </authorList>
    </citation>
    <scope>NUCLEOTIDE SEQUENCE [LARGE SCALE GENOMIC DNA]</scope>
    <source>
        <strain evidence="12">LP1</strain>
    </source>
</reference>
<gene>
    <name evidence="11" type="ORF">Lupro_02555</name>
</gene>
<evidence type="ECO:0000313" key="11">
    <source>
        <dbReference type="EMBL" id="AMC10200.1"/>
    </source>
</evidence>
<dbReference type="GO" id="GO:0003723">
    <property type="term" value="F:RNA binding"/>
    <property type="evidence" value="ECO:0007669"/>
    <property type="project" value="InterPro"/>
</dbReference>
<dbReference type="Pfam" id="PF00078">
    <property type="entry name" value="RVT_1"/>
    <property type="match status" value="1"/>
</dbReference>
<organism evidence="11 12">
    <name type="scientific">Lutibacter profundi</name>
    <dbReference type="NCBI Taxonomy" id="1622118"/>
    <lineage>
        <taxon>Bacteria</taxon>
        <taxon>Pseudomonadati</taxon>
        <taxon>Bacteroidota</taxon>
        <taxon>Flavobacteriia</taxon>
        <taxon>Flavobacteriales</taxon>
        <taxon>Flavobacteriaceae</taxon>
        <taxon>Lutibacter</taxon>
    </lineage>
</organism>
<dbReference type="InterPro" id="IPR043128">
    <property type="entry name" value="Rev_trsase/Diguanyl_cyclase"/>
</dbReference>
<dbReference type="GO" id="GO:0051607">
    <property type="term" value="P:defense response to virus"/>
    <property type="evidence" value="ECO:0007669"/>
    <property type="project" value="UniProtKB-KW"/>
</dbReference>